<dbReference type="PANTHER" id="PTHR46401:SF2">
    <property type="entry name" value="GLYCOSYLTRANSFERASE WBBK-RELATED"/>
    <property type="match status" value="1"/>
</dbReference>
<dbReference type="RefSeq" id="WP_379862382.1">
    <property type="nucleotide sequence ID" value="NZ_JBHMFC010000104.1"/>
</dbReference>
<dbReference type="SUPFAM" id="SSF53756">
    <property type="entry name" value="UDP-Glycosyltransferase/glycogen phosphorylase"/>
    <property type="match status" value="1"/>
</dbReference>
<evidence type="ECO:0000256" key="1">
    <source>
        <dbReference type="ARBA" id="ARBA00022679"/>
    </source>
</evidence>
<keyword evidence="3" id="KW-0328">Glycosyltransferase</keyword>
<dbReference type="EMBL" id="JBHMFC010000104">
    <property type="protein sequence ID" value="MFB9058134.1"/>
    <property type="molecule type" value="Genomic_DNA"/>
</dbReference>
<evidence type="ECO:0000313" key="3">
    <source>
        <dbReference type="EMBL" id="MFB9058134.1"/>
    </source>
</evidence>
<keyword evidence="4" id="KW-1185">Reference proteome</keyword>
<protein>
    <submittedName>
        <fullName evidence="3">Glycosyltransferase family 4 protein</fullName>
        <ecNumber evidence="3">2.4.-.-</ecNumber>
    </submittedName>
</protein>
<evidence type="ECO:0000259" key="2">
    <source>
        <dbReference type="Pfam" id="PF00534"/>
    </source>
</evidence>
<comment type="caution">
    <text evidence="3">The sequence shown here is derived from an EMBL/GenBank/DDBJ whole genome shotgun (WGS) entry which is preliminary data.</text>
</comment>
<dbReference type="GO" id="GO:0016757">
    <property type="term" value="F:glycosyltransferase activity"/>
    <property type="evidence" value="ECO:0007669"/>
    <property type="project" value="UniProtKB-KW"/>
</dbReference>
<sequence>MNNTFGEQLYFIFFHKWKYLWAILQSKFDNSLIVNKVNKVVFVAREKDKEWIFGAKVRRLSRYSKLKSSVYYNDKLRGLPDADGYFYIYQNYFCRCIRSKPSILNKKNIVMFTHPNWDKKYSKTHVVWCLNKADYIICLNSEIKTYLTQIGVKPELLKVLHIGTSADFFYNHERKNGDIGFCSSFHIRKNPKLIYDLVKNMPERTFHLIGQNWDNYEGFQDIKKLPNFIYHKDIPYNQYPEMYSKIDVFVSPSILEGGPVPVLEAMMSNCVPVASRTGYCTDLINHGENGFLFDVDAEYKDVVPLIEKAFCLDTNVRQTVMPYTWENCAKTIDALFLDK</sequence>
<feature type="domain" description="Glycosyl transferase family 1" evidence="2">
    <location>
        <begin position="172"/>
        <end position="309"/>
    </location>
</feature>
<keyword evidence="1 3" id="KW-0808">Transferase</keyword>
<evidence type="ECO:0000313" key="4">
    <source>
        <dbReference type="Proteomes" id="UP001589585"/>
    </source>
</evidence>
<dbReference type="Gene3D" id="3.40.50.2000">
    <property type="entry name" value="Glycogen Phosphorylase B"/>
    <property type="match status" value="1"/>
</dbReference>
<reference evidence="3 4" key="1">
    <citation type="submission" date="2024-09" db="EMBL/GenBank/DDBJ databases">
        <authorList>
            <person name="Sun Q."/>
            <person name="Mori K."/>
        </authorList>
    </citation>
    <scope>NUCLEOTIDE SEQUENCE [LARGE SCALE GENOMIC DNA]</scope>
    <source>
        <strain evidence="3 4">CECT 8622</strain>
    </source>
</reference>
<dbReference type="EC" id="2.4.-.-" evidence="3"/>
<accession>A0ABV5FFB3</accession>
<dbReference type="PANTHER" id="PTHR46401">
    <property type="entry name" value="GLYCOSYLTRANSFERASE WBBK-RELATED"/>
    <property type="match status" value="1"/>
</dbReference>
<organism evidence="3 4">
    <name type="scientific">Mariniflexile ostreae</name>
    <dbReference type="NCBI Taxonomy" id="1520892"/>
    <lineage>
        <taxon>Bacteria</taxon>
        <taxon>Pseudomonadati</taxon>
        <taxon>Bacteroidota</taxon>
        <taxon>Flavobacteriia</taxon>
        <taxon>Flavobacteriales</taxon>
        <taxon>Flavobacteriaceae</taxon>
        <taxon>Mariniflexile</taxon>
    </lineage>
</organism>
<dbReference type="CDD" id="cd03801">
    <property type="entry name" value="GT4_PimA-like"/>
    <property type="match status" value="1"/>
</dbReference>
<dbReference type="Proteomes" id="UP001589585">
    <property type="component" value="Unassembled WGS sequence"/>
</dbReference>
<gene>
    <name evidence="3" type="ORF">ACFFU9_15425</name>
</gene>
<name>A0ABV5FFB3_9FLAO</name>
<dbReference type="InterPro" id="IPR001296">
    <property type="entry name" value="Glyco_trans_1"/>
</dbReference>
<dbReference type="Pfam" id="PF00534">
    <property type="entry name" value="Glycos_transf_1"/>
    <property type="match status" value="1"/>
</dbReference>
<proteinExistence type="predicted"/>